<feature type="transmembrane region" description="Helical" evidence="1">
    <location>
        <begin position="97"/>
        <end position="121"/>
    </location>
</feature>
<evidence type="ECO:0000259" key="2">
    <source>
        <dbReference type="Pfam" id="PF24878"/>
    </source>
</evidence>
<organism evidence="3">
    <name type="scientific">marine metagenome</name>
    <dbReference type="NCBI Taxonomy" id="408172"/>
    <lineage>
        <taxon>unclassified sequences</taxon>
        <taxon>metagenomes</taxon>
        <taxon>ecological metagenomes</taxon>
    </lineage>
</organism>
<feature type="transmembrane region" description="Helical" evidence="1">
    <location>
        <begin position="73"/>
        <end position="91"/>
    </location>
</feature>
<feature type="domain" description="Putative mannosyltransferase YkcA/B-like C-terminal" evidence="2">
    <location>
        <begin position="249"/>
        <end position="311"/>
    </location>
</feature>
<feature type="transmembrane region" description="Helical" evidence="1">
    <location>
        <begin position="185"/>
        <end position="204"/>
    </location>
</feature>
<feature type="transmembrane region" description="Helical" evidence="1">
    <location>
        <begin position="153"/>
        <end position="173"/>
    </location>
</feature>
<dbReference type="Pfam" id="PF24878">
    <property type="entry name" value="YkcB_C"/>
    <property type="match status" value="1"/>
</dbReference>
<proteinExistence type="predicted"/>
<keyword evidence="1" id="KW-1133">Transmembrane helix</keyword>
<evidence type="ECO:0000313" key="3">
    <source>
        <dbReference type="EMBL" id="SVB41051.1"/>
    </source>
</evidence>
<name>A0A382DTI0_9ZZZZ</name>
<dbReference type="InterPro" id="IPR056785">
    <property type="entry name" value="YkcA/B-like_C"/>
</dbReference>
<dbReference type="AlphaFoldDB" id="A0A382DTI0"/>
<protein>
    <recommendedName>
        <fullName evidence="2">Putative mannosyltransferase YkcA/B-like C-terminal domain-containing protein</fullName>
    </recommendedName>
</protein>
<dbReference type="EMBL" id="UINC01040746">
    <property type="protein sequence ID" value="SVB41051.1"/>
    <property type="molecule type" value="Genomic_DNA"/>
</dbReference>
<feature type="non-terminal residue" evidence="3">
    <location>
        <position position="1"/>
    </location>
</feature>
<reference evidence="3" key="1">
    <citation type="submission" date="2018-05" db="EMBL/GenBank/DDBJ databases">
        <authorList>
            <person name="Lanie J.A."/>
            <person name="Ng W.-L."/>
            <person name="Kazmierczak K.M."/>
            <person name="Andrzejewski T.M."/>
            <person name="Davidsen T.M."/>
            <person name="Wayne K.J."/>
            <person name="Tettelin H."/>
            <person name="Glass J.I."/>
            <person name="Rusch D."/>
            <person name="Podicherti R."/>
            <person name="Tsui H.-C.T."/>
            <person name="Winkler M.E."/>
        </authorList>
    </citation>
    <scope>NUCLEOTIDE SEQUENCE</scope>
</reference>
<gene>
    <name evidence="3" type="ORF">METZ01_LOCUS193905</name>
</gene>
<sequence>TTNAIQPGTPPQSGQTVFGLFSSPLSNQLGWLLPIGLLLLIPIIMFSLPRSVYGKLNKLVKHLRHDELASQSFLWGGWLIITLIIFGSANATHTHPYYLVAASAPLSAVIGIGISSLWKAVRIDSRSAWFLVAILVTGLVIQIYGARNSVSEIAIIGSLVLASIGLLVFANGIRQDVAKAPLTSYGLLIGISVFLIVPFFTALGSDGRLVGPPRPPQPSSLSPVNPPLARDPGIENRIIEYLKWEIDPSTNDILLATQRARDAAPFILADVNTVAIGGFSGRDPIFDVDQFVEFADVKNVGFFLIGNLGPDGLGSMGQPPTCKPATPPPSMNSFPSNWLNLPECQSGQNPFPDQGQVSQLPLNLAIGRGRGPVNTGPGEISETIRTTWVDVSGLASLPAGTLYKNPNRH</sequence>
<keyword evidence="1" id="KW-0812">Transmembrane</keyword>
<evidence type="ECO:0000256" key="1">
    <source>
        <dbReference type="SAM" id="Phobius"/>
    </source>
</evidence>
<accession>A0A382DTI0</accession>
<keyword evidence="1" id="KW-0472">Membrane</keyword>
<feature type="transmembrane region" description="Helical" evidence="1">
    <location>
        <begin position="31"/>
        <end position="52"/>
    </location>
</feature>
<feature type="transmembrane region" description="Helical" evidence="1">
    <location>
        <begin position="128"/>
        <end position="147"/>
    </location>
</feature>